<evidence type="ECO:0000313" key="2">
    <source>
        <dbReference type="Proteomes" id="UP000655443"/>
    </source>
</evidence>
<comment type="caution">
    <text evidence="1">The sequence shown here is derived from an EMBL/GenBank/DDBJ whole genome shotgun (WGS) entry which is preliminary data.</text>
</comment>
<proteinExistence type="predicted"/>
<gene>
    <name evidence="1" type="ORF">GCM10010339_94680</name>
</gene>
<organism evidence="1 2">
    <name type="scientific">Streptomyces alanosinicus</name>
    <dbReference type="NCBI Taxonomy" id="68171"/>
    <lineage>
        <taxon>Bacteria</taxon>
        <taxon>Bacillati</taxon>
        <taxon>Actinomycetota</taxon>
        <taxon>Actinomycetes</taxon>
        <taxon>Kitasatosporales</taxon>
        <taxon>Streptomycetaceae</taxon>
        <taxon>Streptomyces</taxon>
    </lineage>
</organism>
<accession>A0A918MH70</accession>
<sequence>MHAVAAPEAAWADDNDAIRLQNMLLIVTGIAGLDGADQQKAIAEFRQGLTSHMTAVALNMMSGWALTAGEDVQATGDLAATSCRQSCPSPLTATTRRKCAPCLPTCEQTP</sequence>
<dbReference type="EMBL" id="BMVG01000110">
    <property type="protein sequence ID" value="GGW25090.1"/>
    <property type="molecule type" value="Genomic_DNA"/>
</dbReference>
<dbReference type="RefSeq" id="WP_189960113.1">
    <property type="nucleotide sequence ID" value="NZ_BMVG01000110.1"/>
</dbReference>
<reference evidence="1" key="1">
    <citation type="journal article" date="2014" name="Int. J. Syst. Evol. Microbiol.">
        <title>Complete genome sequence of Corynebacterium casei LMG S-19264T (=DSM 44701T), isolated from a smear-ripened cheese.</title>
        <authorList>
            <consortium name="US DOE Joint Genome Institute (JGI-PGF)"/>
            <person name="Walter F."/>
            <person name="Albersmeier A."/>
            <person name="Kalinowski J."/>
            <person name="Ruckert C."/>
        </authorList>
    </citation>
    <scope>NUCLEOTIDE SEQUENCE</scope>
    <source>
        <strain evidence="1">JCM 4714</strain>
    </source>
</reference>
<evidence type="ECO:0000313" key="1">
    <source>
        <dbReference type="EMBL" id="GGW25090.1"/>
    </source>
</evidence>
<keyword evidence="2" id="KW-1185">Reference proteome</keyword>
<protein>
    <submittedName>
        <fullName evidence="1">Uncharacterized protein</fullName>
    </submittedName>
</protein>
<reference evidence="1" key="2">
    <citation type="submission" date="2020-09" db="EMBL/GenBank/DDBJ databases">
        <authorList>
            <person name="Sun Q."/>
            <person name="Ohkuma M."/>
        </authorList>
    </citation>
    <scope>NUCLEOTIDE SEQUENCE</scope>
    <source>
        <strain evidence="1">JCM 4714</strain>
    </source>
</reference>
<name>A0A918MH70_9ACTN</name>
<dbReference type="AlphaFoldDB" id="A0A918MH70"/>
<dbReference type="Proteomes" id="UP000655443">
    <property type="component" value="Unassembled WGS sequence"/>
</dbReference>